<feature type="compositionally biased region" description="Basic residues" evidence="1">
    <location>
        <begin position="41"/>
        <end position="50"/>
    </location>
</feature>
<proteinExistence type="predicted"/>
<reference evidence="2 3" key="1">
    <citation type="submission" date="2014-12" db="EMBL/GenBank/DDBJ databases">
        <title>Draft genome sequence of Paenibacillus kamchatkensis strain B-2647.</title>
        <authorList>
            <person name="Karlyshev A.V."/>
            <person name="Kudryashova E.B."/>
        </authorList>
    </citation>
    <scope>NUCLEOTIDE SEQUENCE [LARGE SCALE GENOMIC DNA]</scope>
    <source>
        <strain evidence="2 3">VKM B-2647</strain>
    </source>
</reference>
<dbReference type="Proteomes" id="UP000031967">
    <property type="component" value="Unassembled WGS sequence"/>
</dbReference>
<sequence length="69" mass="8164">MGNADDNGNTFRYVVFVLDNQQHKLQHKQQHKQQSKQQHNQQHKQQHNQQHKLQQYPKCHSTLQGGIPA</sequence>
<name>A0ABR5AGC2_9BACL</name>
<evidence type="ECO:0000313" key="3">
    <source>
        <dbReference type="Proteomes" id="UP000031967"/>
    </source>
</evidence>
<keyword evidence="3" id="KW-1185">Reference proteome</keyword>
<comment type="caution">
    <text evidence="2">The sequence shown here is derived from an EMBL/GenBank/DDBJ whole genome shotgun (WGS) entry which is preliminary data.</text>
</comment>
<accession>A0ABR5AGC2</accession>
<dbReference type="EMBL" id="JXAK01000027">
    <property type="protein sequence ID" value="KIL40026.1"/>
    <property type="molecule type" value="Genomic_DNA"/>
</dbReference>
<organism evidence="2 3">
    <name type="scientific">Gordoniibacillus kamchatkensis</name>
    <dbReference type="NCBI Taxonomy" id="1590651"/>
    <lineage>
        <taxon>Bacteria</taxon>
        <taxon>Bacillati</taxon>
        <taxon>Bacillota</taxon>
        <taxon>Bacilli</taxon>
        <taxon>Bacillales</taxon>
        <taxon>Paenibacillaceae</taxon>
        <taxon>Gordoniibacillus</taxon>
    </lineage>
</organism>
<evidence type="ECO:0000313" key="2">
    <source>
        <dbReference type="EMBL" id="KIL40026.1"/>
    </source>
</evidence>
<protein>
    <submittedName>
        <fullName evidence="2">Uncharacterized protein</fullName>
    </submittedName>
</protein>
<feature type="region of interest" description="Disordered" evidence="1">
    <location>
        <begin position="22"/>
        <end position="69"/>
    </location>
</feature>
<gene>
    <name evidence="2" type="ORF">SD70_15925</name>
</gene>
<feature type="compositionally biased region" description="Basic residues" evidence="1">
    <location>
        <begin position="24"/>
        <end position="34"/>
    </location>
</feature>
<evidence type="ECO:0000256" key="1">
    <source>
        <dbReference type="SAM" id="MobiDB-lite"/>
    </source>
</evidence>